<evidence type="ECO:0000313" key="3">
    <source>
        <dbReference type="Proteomes" id="UP000237846"/>
    </source>
</evidence>
<protein>
    <submittedName>
        <fullName evidence="2">Uncharacterized protein</fullName>
    </submittedName>
</protein>
<proteinExistence type="predicted"/>
<reference evidence="2 3" key="1">
    <citation type="submission" date="2018-03" db="EMBL/GenBank/DDBJ databases">
        <title>Genomic Encyclopedia of Archaeal and Bacterial Type Strains, Phase II (KMG-II): from individual species to whole genera.</title>
        <authorList>
            <person name="Goeker M."/>
        </authorList>
    </citation>
    <scope>NUCLEOTIDE SEQUENCE [LARGE SCALE GENOMIC DNA]</scope>
    <source>
        <strain evidence="2 3">DSM 45601</strain>
    </source>
</reference>
<dbReference type="AlphaFoldDB" id="A0A2T0PVN6"/>
<dbReference type="RefSeq" id="WP_106251800.1">
    <property type="nucleotide sequence ID" value="NZ_PVZC01000009.1"/>
</dbReference>
<dbReference type="Proteomes" id="UP000237846">
    <property type="component" value="Unassembled WGS sequence"/>
</dbReference>
<gene>
    <name evidence="2" type="ORF">CLV72_109201</name>
</gene>
<evidence type="ECO:0000256" key="1">
    <source>
        <dbReference type="SAM" id="MobiDB-lite"/>
    </source>
</evidence>
<sequence length="202" mass="21624">MAHQIRITGLAPGYDDARITIDGAEVPRDIISGLALTAEPGDAPRLTLDVLALDLAEIEGTADVHLPDATQELLVRLGWTPPEARDALRDLHHAIPSGLPCIPDHGAPVWCPGCAEVCSTCHDENGDRVPWPCADARALMAPPTTETPPGEEPLPDWIEVSGSGFRCARCLTVELGYDGPTQTREGARQHAATHRATEEPTR</sequence>
<comment type="caution">
    <text evidence="2">The sequence shown here is derived from an EMBL/GenBank/DDBJ whole genome shotgun (WGS) entry which is preliminary data.</text>
</comment>
<dbReference type="EMBL" id="PVZC01000009">
    <property type="protein sequence ID" value="PRX95592.1"/>
    <property type="molecule type" value="Genomic_DNA"/>
</dbReference>
<organism evidence="2 3">
    <name type="scientific">Allonocardiopsis opalescens</name>
    <dbReference type="NCBI Taxonomy" id="1144618"/>
    <lineage>
        <taxon>Bacteria</taxon>
        <taxon>Bacillati</taxon>
        <taxon>Actinomycetota</taxon>
        <taxon>Actinomycetes</taxon>
        <taxon>Streptosporangiales</taxon>
        <taxon>Allonocardiopsis</taxon>
    </lineage>
</organism>
<feature type="region of interest" description="Disordered" evidence="1">
    <location>
        <begin position="178"/>
        <end position="202"/>
    </location>
</feature>
<keyword evidence="3" id="KW-1185">Reference proteome</keyword>
<evidence type="ECO:0000313" key="2">
    <source>
        <dbReference type="EMBL" id="PRX95592.1"/>
    </source>
</evidence>
<name>A0A2T0PVN6_9ACTN</name>
<accession>A0A2T0PVN6</accession>